<dbReference type="EMBL" id="PP496414">
    <property type="protein sequence ID" value="WYV99270.1"/>
    <property type="molecule type" value="Genomic_DNA"/>
</dbReference>
<protein>
    <submittedName>
        <fullName evidence="1">Uncharacterized protein</fullName>
    </submittedName>
</protein>
<reference evidence="1" key="1">
    <citation type="submission" date="2024-03" db="EMBL/GenBank/DDBJ databases">
        <title>Isolation and characterization of a phage collection against Pseudomonas putida.</title>
        <authorList>
            <person name="Brauer A."/>
            <person name="Rosendahl S."/>
            <person name="Kangsep A."/>
            <person name="Rikberg R."/>
            <person name="Lewanczyk A.C."/>
            <person name="Horak R."/>
            <person name="Tamman H."/>
        </authorList>
    </citation>
    <scope>NUCLEOTIDE SEQUENCE</scope>
</reference>
<evidence type="ECO:0000313" key="1">
    <source>
        <dbReference type="EMBL" id="WYV99270.1"/>
    </source>
</evidence>
<name>A0AAX4MXX3_9CAUD</name>
<evidence type="ECO:0000313" key="2">
    <source>
        <dbReference type="Proteomes" id="UP001433872"/>
    </source>
</evidence>
<proteinExistence type="predicted"/>
<organism evidence="1 2">
    <name type="scientific">Pseudomonas phage vB_PpuM-KoPa-4</name>
    <dbReference type="NCBI Taxonomy" id="3132618"/>
    <lineage>
        <taxon>Viruses</taxon>
        <taxon>Duplodnaviria</taxon>
        <taxon>Heunggongvirae</taxon>
        <taxon>Uroviricota</taxon>
        <taxon>Caudoviricetes</taxon>
        <taxon>Vandenendeviridae</taxon>
        <taxon>Gorskivirinae</taxon>
        <taxon>Tartuvirus</taxon>
        <taxon>Tartuvirus kopa4</taxon>
    </lineage>
</organism>
<accession>A0AAX4MXX3</accession>
<keyword evidence="2" id="KW-1185">Reference proteome</keyword>
<dbReference type="Proteomes" id="UP001433872">
    <property type="component" value="Segment"/>
</dbReference>
<sequence>MGIKYCRGFAQLANEVEQRCKSVYAAQNECQMTGLERLVKKCNTPEGTHIKLFKDHKGNHRIVAFKTDAHRVGYSGIFVQADGEIHYKETCKSMRGHNTTRKLQAVLTTWGVKWYKSAYLTKAGEACYK</sequence>
<gene>
    <name evidence="1" type="ORF">KoPa4_00102</name>
</gene>